<keyword evidence="4" id="KW-1185">Reference proteome</keyword>
<dbReference type="PRINTS" id="PR00080">
    <property type="entry name" value="SDRFAMILY"/>
</dbReference>
<accession>A0A399QZN8</accession>
<gene>
    <name evidence="3" type="ORF">D1224_09005</name>
</gene>
<evidence type="ECO:0000256" key="2">
    <source>
        <dbReference type="ARBA" id="ARBA00023002"/>
    </source>
</evidence>
<dbReference type="InterPro" id="IPR036291">
    <property type="entry name" value="NAD(P)-bd_dom_sf"/>
</dbReference>
<dbReference type="Proteomes" id="UP000265431">
    <property type="component" value="Unassembled WGS sequence"/>
</dbReference>
<protein>
    <submittedName>
        <fullName evidence="3">SDR family oxidoreductase</fullName>
    </submittedName>
</protein>
<dbReference type="OrthoDB" id="9786360at2"/>
<dbReference type="RefSeq" id="WP_119379547.1">
    <property type="nucleotide sequence ID" value="NZ_QWGB01000005.1"/>
</dbReference>
<comment type="similarity">
    <text evidence="1">Belongs to the short-chain dehydrogenases/reductases (SDR) family.</text>
</comment>
<dbReference type="InterPro" id="IPR002347">
    <property type="entry name" value="SDR_fam"/>
</dbReference>
<dbReference type="PRINTS" id="PR00081">
    <property type="entry name" value="GDHRDH"/>
</dbReference>
<dbReference type="PANTHER" id="PTHR43639">
    <property type="entry name" value="OXIDOREDUCTASE, SHORT-CHAIN DEHYDROGENASE/REDUCTASE FAMILY (AFU_ORTHOLOGUE AFUA_5G02870)"/>
    <property type="match status" value="1"/>
</dbReference>
<dbReference type="NCBIfam" id="NF006597">
    <property type="entry name" value="PRK09134.1"/>
    <property type="match status" value="1"/>
</dbReference>
<name>A0A399QZN8_9PROT</name>
<evidence type="ECO:0000313" key="4">
    <source>
        <dbReference type="Proteomes" id="UP000265431"/>
    </source>
</evidence>
<keyword evidence="2" id="KW-0560">Oxidoreductase</keyword>
<dbReference type="GO" id="GO:0016491">
    <property type="term" value="F:oxidoreductase activity"/>
    <property type="evidence" value="ECO:0007669"/>
    <property type="project" value="UniProtKB-KW"/>
</dbReference>
<evidence type="ECO:0000256" key="1">
    <source>
        <dbReference type="ARBA" id="ARBA00006484"/>
    </source>
</evidence>
<dbReference type="Pfam" id="PF13561">
    <property type="entry name" value="adh_short_C2"/>
    <property type="match status" value="1"/>
</dbReference>
<dbReference type="SUPFAM" id="SSF51735">
    <property type="entry name" value="NAD(P)-binding Rossmann-fold domains"/>
    <property type="match status" value="1"/>
</dbReference>
<proteinExistence type="inferred from homology"/>
<organism evidence="3 4">
    <name type="scientific">Henriciella barbarensis</name>
    <dbReference type="NCBI Taxonomy" id="86342"/>
    <lineage>
        <taxon>Bacteria</taxon>
        <taxon>Pseudomonadati</taxon>
        <taxon>Pseudomonadota</taxon>
        <taxon>Alphaproteobacteria</taxon>
        <taxon>Hyphomonadales</taxon>
        <taxon>Hyphomonadaceae</taxon>
        <taxon>Henriciella</taxon>
    </lineage>
</organism>
<reference evidence="3 4" key="1">
    <citation type="submission" date="2018-08" db="EMBL/GenBank/DDBJ databases">
        <title>Henriciella mobilis sp. nov., isolated from seawater.</title>
        <authorList>
            <person name="Cheng H."/>
            <person name="Wu Y.-H."/>
            <person name="Xu X.-W."/>
            <person name="Guo L.-L."/>
        </authorList>
    </citation>
    <scope>NUCLEOTIDE SEQUENCE [LARGE SCALE GENOMIC DNA]</scope>
    <source>
        <strain evidence="3 4">CCUG66934</strain>
    </source>
</reference>
<comment type="caution">
    <text evidence="3">The sequence shown here is derived from an EMBL/GenBank/DDBJ whole genome shotgun (WGS) entry which is preliminary data.</text>
</comment>
<dbReference type="AlphaFoldDB" id="A0A399QZN8"/>
<evidence type="ECO:0000313" key="3">
    <source>
        <dbReference type="EMBL" id="RIJ24358.1"/>
    </source>
</evidence>
<dbReference type="Gene3D" id="3.40.50.720">
    <property type="entry name" value="NAD(P)-binding Rossmann-like Domain"/>
    <property type="match status" value="1"/>
</dbReference>
<sequence length="255" mass="27362">MADHKLTPKRALITGAGKRIGRALAEALGEDGWSVAVHYRSSADGAQETADAISKAGGTGVIVQGDLTEEKDLKSLVPSAQELLGGPLRLLINSASAFEEDTALDHDRQGWDLHFDANLRAPIALSQAFAKALPADEKGLVINVIDQRVWKLNPQFFTYTLSKAALLTATKTLAQALAPNIRVNGIGPGPTLASVHQSEEEFEAERQATLTREGSCPEEIVRAMRYLIEADSVTGQMIAADGGQHLMWQTPDTQV</sequence>
<dbReference type="EMBL" id="QWGB01000005">
    <property type="protein sequence ID" value="RIJ24358.1"/>
    <property type="molecule type" value="Genomic_DNA"/>
</dbReference>
<dbReference type="PANTHER" id="PTHR43639:SF1">
    <property type="entry name" value="SHORT-CHAIN DEHYDROGENASE_REDUCTASE FAMILY PROTEIN"/>
    <property type="match status" value="1"/>
</dbReference>